<proteinExistence type="predicted"/>
<name>A0ABP6V1F5_9PSEU</name>
<accession>A0ABP6V1F5</accession>
<comment type="caution">
    <text evidence="1">The sequence shown here is derived from an EMBL/GenBank/DDBJ whole genome shotgun (WGS) entry which is preliminary data.</text>
</comment>
<evidence type="ECO:0000313" key="2">
    <source>
        <dbReference type="Proteomes" id="UP001500689"/>
    </source>
</evidence>
<keyword evidence="2" id="KW-1185">Reference proteome</keyword>
<dbReference type="EMBL" id="BAAAZN010000001">
    <property type="protein sequence ID" value="GAA3525268.1"/>
    <property type="molecule type" value="Genomic_DNA"/>
</dbReference>
<reference evidence="2" key="1">
    <citation type="journal article" date="2019" name="Int. J. Syst. Evol. Microbiol.">
        <title>The Global Catalogue of Microorganisms (GCM) 10K type strain sequencing project: providing services to taxonomists for standard genome sequencing and annotation.</title>
        <authorList>
            <consortium name="The Broad Institute Genomics Platform"/>
            <consortium name="The Broad Institute Genome Sequencing Center for Infectious Disease"/>
            <person name="Wu L."/>
            <person name="Ma J."/>
        </authorList>
    </citation>
    <scope>NUCLEOTIDE SEQUENCE [LARGE SCALE GENOMIC DNA]</scope>
    <source>
        <strain evidence="2">JCM 16898</strain>
    </source>
</reference>
<organism evidence="1 2">
    <name type="scientific">Amycolatopsis ultiminotia</name>
    <dbReference type="NCBI Taxonomy" id="543629"/>
    <lineage>
        <taxon>Bacteria</taxon>
        <taxon>Bacillati</taxon>
        <taxon>Actinomycetota</taxon>
        <taxon>Actinomycetes</taxon>
        <taxon>Pseudonocardiales</taxon>
        <taxon>Pseudonocardiaceae</taxon>
        <taxon>Amycolatopsis</taxon>
    </lineage>
</organism>
<evidence type="ECO:0000313" key="1">
    <source>
        <dbReference type="EMBL" id="GAA3525268.1"/>
    </source>
</evidence>
<dbReference type="Proteomes" id="UP001500689">
    <property type="component" value="Unassembled WGS sequence"/>
</dbReference>
<sequence>MSAGLAGTATINLLINNAGVRNVRDRRTTADGCSWFDGLLDIVVLRFLGVPATGRPAPMTDGVVAGHHLLAAAARTSAPVCRPGSAGGAVLEKSVERRRCLPLLCC</sequence>
<gene>
    <name evidence="1" type="ORF">GCM10022222_05140</name>
</gene>
<protein>
    <submittedName>
        <fullName evidence="1">Uncharacterized protein</fullName>
    </submittedName>
</protein>
<dbReference type="RefSeq" id="WP_344854788.1">
    <property type="nucleotide sequence ID" value="NZ_BAAAZN010000001.1"/>
</dbReference>